<protein>
    <submittedName>
        <fullName evidence="2">Uncharacterized protein</fullName>
    </submittedName>
</protein>
<feature type="region of interest" description="Disordered" evidence="1">
    <location>
        <begin position="86"/>
        <end position="106"/>
    </location>
</feature>
<sequence>MAGHYFAHGQQPQSLPPCDLEYPVLAYPPPDQSCPPYAFGYPMPTCPQPDQSCPHMNLNEGSTSTINHETAWSDNDLLQWISNFQKSDNLHSDDRVRPPQPNDPRLLMLSVEGTDLAKELSVDSPRTPSRKGDEYPLRLERFKVKTLDVYAGAGQDGKGTTHPNPSK</sequence>
<dbReference type="PANTHER" id="PTHR37725:SF1">
    <property type="match status" value="1"/>
</dbReference>
<dbReference type="PANTHER" id="PTHR37725">
    <property type="match status" value="1"/>
</dbReference>
<dbReference type="Proteomes" id="UP000288805">
    <property type="component" value="Unassembled WGS sequence"/>
</dbReference>
<accession>A0A438GGU5</accession>
<name>A0A438GGU5_VITVI</name>
<gene>
    <name evidence="2" type="ORF">CK203_058102</name>
</gene>
<evidence type="ECO:0000256" key="1">
    <source>
        <dbReference type="SAM" id="MobiDB-lite"/>
    </source>
</evidence>
<reference evidence="2 3" key="1">
    <citation type="journal article" date="2018" name="PLoS Genet.">
        <title>Population sequencing reveals clonal diversity and ancestral inbreeding in the grapevine cultivar Chardonnay.</title>
        <authorList>
            <person name="Roach M.J."/>
            <person name="Johnson D.L."/>
            <person name="Bohlmann J."/>
            <person name="van Vuuren H.J."/>
            <person name="Jones S.J."/>
            <person name="Pretorius I.S."/>
            <person name="Schmidt S.A."/>
            <person name="Borneman A.R."/>
        </authorList>
    </citation>
    <scope>NUCLEOTIDE SEQUENCE [LARGE SCALE GENOMIC DNA]</scope>
    <source>
        <strain evidence="3">cv. Chardonnay</strain>
        <tissue evidence="2">Leaf</tissue>
    </source>
</reference>
<evidence type="ECO:0000313" key="2">
    <source>
        <dbReference type="EMBL" id="RVW71420.1"/>
    </source>
</evidence>
<feature type="region of interest" description="Disordered" evidence="1">
    <location>
        <begin position="117"/>
        <end position="136"/>
    </location>
</feature>
<dbReference type="AlphaFoldDB" id="A0A438GGU5"/>
<proteinExistence type="predicted"/>
<evidence type="ECO:0000313" key="3">
    <source>
        <dbReference type="Proteomes" id="UP000288805"/>
    </source>
</evidence>
<comment type="caution">
    <text evidence="2">The sequence shown here is derived from an EMBL/GenBank/DDBJ whole genome shotgun (WGS) entry which is preliminary data.</text>
</comment>
<feature type="compositionally biased region" description="Basic and acidic residues" evidence="1">
    <location>
        <begin position="88"/>
        <end position="97"/>
    </location>
</feature>
<organism evidence="2 3">
    <name type="scientific">Vitis vinifera</name>
    <name type="common">Grape</name>
    <dbReference type="NCBI Taxonomy" id="29760"/>
    <lineage>
        <taxon>Eukaryota</taxon>
        <taxon>Viridiplantae</taxon>
        <taxon>Streptophyta</taxon>
        <taxon>Embryophyta</taxon>
        <taxon>Tracheophyta</taxon>
        <taxon>Spermatophyta</taxon>
        <taxon>Magnoliopsida</taxon>
        <taxon>eudicotyledons</taxon>
        <taxon>Gunneridae</taxon>
        <taxon>Pentapetalae</taxon>
        <taxon>rosids</taxon>
        <taxon>Vitales</taxon>
        <taxon>Vitaceae</taxon>
        <taxon>Viteae</taxon>
        <taxon>Vitis</taxon>
    </lineage>
</organism>
<dbReference type="EMBL" id="QGNW01000438">
    <property type="protein sequence ID" value="RVW71420.1"/>
    <property type="molecule type" value="Genomic_DNA"/>
</dbReference>